<evidence type="ECO:0000256" key="3">
    <source>
        <dbReference type="PROSITE-ProRule" id="PRU00059"/>
    </source>
</evidence>
<dbReference type="STRING" id="28743.ENSCVAP00000011039"/>
<accession>A0A3Q2CYT2</accession>
<feature type="domain" description="CUB" evidence="4">
    <location>
        <begin position="235"/>
        <end position="345"/>
    </location>
</feature>
<dbReference type="Ensembl" id="ENSCVAT00000017896.1">
    <property type="protein sequence ID" value="ENSCVAP00000011039.1"/>
    <property type="gene ID" value="ENSCVAG00000013267.1"/>
</dbReference>
<keyword evidence="1" id="KW-0677">Repeat</keyword>
<reference evidence="5" key="1">
    <citation type="submission" date="2025-08" db="UniProtKB">
        <authorList>
            <consortium name="Ensembl"/>
        </authorList>
    </citation>
    <scope>IDENTIFICATION</scope>
</reference>
<name>A0A3Q2CYT2_CYPVA</name>
<proteinExistence type="predicted"/>
<dbReference type="PANTHER" id="PTHR24251">
    <property type="entry name" value="OVOCHYMASE-RELATED"/>
    <property type="match status" value="1"/>
</dbReference>
<dbReference type="InterPro" id="IPR035914">
    <property type="entry name" value="Sperma_CUB_dom_sf"/>
</dbReference>
<comment type="caution">
    <text evidence="3">Lacks conserved residue(s) required for the propagation of feature annotation.</text>
</comment>
<reference evidence="5" key="2">
    <citation type="submission" date="2025-09" db="UniProtKB">
        <authorList>
            <consortium name="Ensembl"/>
        </authorList>
    </citation>
    <scope>IDENTIFICATION</scope>
</reference>
<dbReference type="AlphaFoldDB" id="A0A3Q2CYT2"/>
<dbReference type="OMA" id="CHYRINA"/>
<dbReference type="Gene3D" id="2.60.120.290">
    <property type="entry name" value="Spermadhesin, CUB domain"/>
    <property type="match status" value="4"/>
</dbReference>
<feature type="domain" description="CUB" evidence="4">
    <location>
        <begin position="512"/>
        <end position="680"/>
    </location>
</feature>
<feature type="domain" description="CUB" evidence="4">
    <location>
        <begin position="118"/>
        <end position="231"/>
    </location>
</feature>
<dbReference type="GeneTree" id="ENSGT00940000155299"/>
<dbReference type="SUPFAM" id="SSF49854">
    <property type="entry name" value="Spermadhesin, CUB domain"/>
    <property type="match status" value="4"/>
</dbReference>
<dbReference type="PANTHER" id="PTHR24251:SF30">
    <property type="entry name" value="MEMBRANE FRIZZLED-RELATED PROTEIN"/>
    <property type="match status" value="1"/>
</dbReference>
<protein>
    <recommendedName>
        <fullName evidence="4">CUB domain-containing protein</fullName>
    </recommendedName>
</protein>
<evidence type="ECO:0000313" key="6">
    <source>
        <dbReference type="Proteomes" id="UP000265020"/>
    </source>
</evidence>
<feature type="domain" description="CUB" evidence="4">
    <location>
        <begin position="379"/>
        <end position="485"/>
    </location>
</feature>
<evidence type="ECO:0000259" key="4">
    <source>
        <dbReference type="PROSITE" id="PS01180"/>
    </source>
</evidence>
<evidence type="ECO:0000313" key="5">
    <source>
        <dbReference type="Ensembl" id="ENSCVAP00000011039.1"/>
    </source>
</evidence>
<evidence type="ECO:0000256" key="1">
    <source>
        <dbReference type="ARBA" id="ARBA00022737"/>
    </source>
</evidence>
<keyword evidence="2" id="KW-1015">Disulfide bond</keyword>
<dbReference type="PROSITE" id="PS01180">
    <property type="entry name" value="CUB"/>
    <property type="match status" value="4"/>
</dbReference>
<dbReference type="Pfam" id="PF00431">
    <property type="entry name" value="CUB"/>
    <property type="match status" value="5"/>
</dbReference>
<dbReference type="Proteomes" id="UP000265020">
    <property type="component" value="Unassembled WGS sequence"/>
</dbReference>
<dbReference type="FunFam" id="2.60.120.290:FF:000013">
    <property type="entry name" value="Membrane frizzled-related protein"/>
    <property type="match status" value="2"/>
</dbReference>
<organism evidence="5 6">
    <name type="scientific">Cyprinodon variegatus</name>
    <name type="common">Sheepshead minnow</name>
    <dbReference type="NCBI Taxonomy" id="28743"/>
    <lineage>
        <taxon>Eukaryota</taxon>
        <taxon>Metazoa</taxon>
        <taxon>Chordata</taxon>
        <taxon>Craniata</taxon>
        <taxon>Vertebrata</taxon>
        <taxon>Euteleostomi</taxon>
        <taxon>Actinopterygii</taxon>
        <taxon>Neopterygii</taxon>
        <taxon>Teleostei</taxon>
        <taxon>Neoteleostei</taxon>
        <taxon>Acanthomorphata</taxon>
        <taxon>Ovalentaria</taxon>
        <taxon>Atherinomorphae</taxon>
        <taxon>Cyprinodontiformes</taxon>
        <taxon>Cyprinodontidae</taxon>
        <taxon>Cyprinodon</taxon>
    </lineage>
</organism>
<dbReference type="SMART" id="SM00042">
    <property type="entry name" value="CUB"/>
    <property type="match status" value="4"/>
</dbReference>
<dbReference type="CDD" id="cd00041">
    <property type="entry name" value="CUB"/>
    <property type="match status" value="4"/>
</dbReference>
<evidence type="ECO:0000256" key="2">
    <source>
        <dbReference type="ARBA" id="ARBA00023157"/>
    </source>
</evidence>
<sequence>MRRYRRDGCVEAVEQNTAEYKRPKEPHPSLFLPYSNMVVYLCAPRVFYSVFILESEHTGPGRGLLVQTTSNILTSSTVGEKVPAPRSIRAFRGTMGRVLPSPTSLADLNQMLFVPAGCGGPVTAPAGEIHSPLYPASYPNNVDCSWVISVEVSHRVLLNFTDLDIEYHTNCTWDYVEIHDGSSASFPLLSRVCGSSTPQPITSTTNTIYVRFRSDSSSNHRGGFRAVYSASTSSCGGDLVMQSGAFNSPNYPDAYPPNMECVWTLRSSPGNRIQLSFLMFHLQGSCQNDYLEIREANSSGPVVGRFCGAELPSNYTSVSAHILWVKFVSDESVSGAGFRATFSHGECSTPRTLSDQSIENQNPSGSHSCLVASSSSGACGGLLMAGSAPAFLFSPEWPEIYPPSQECTWLIRAADSIVELNILSLDVEGFPPCLYDSLIIRDVLASVCGRDPPGSIHSSGDSMFIHFSSDSSIGGRGFNASFSKGSCFSLICSDIIWVFSLVLSLDYLHQTCGGFIVVRDEDPPGYITSPNYPENYPQNVDCIWVITVPNGEAVQVDFEDFYIEPTSRYRCSGSGSLSLPKMFDFSQSHQVSCSELVPGSEQVPGVLFMLMMFGSVFIISCSYDYLELRDGSSLNSDPISRLCGSTRPSTQHSKGSSMLLRFRTDTSVTHKGFKARYSIGGTMT</sequence>
<dbReference type="InterPro" id="IPR000859">
    <property type="entry name" value="CUB_dom"/>
</dbReference>
<keyword evidence="6" id="KW-1185">Reference proteome</keyword>